<dbReference type="PANTHER" id="PTHR42703">
    <property type="entry name" value="NADH DEHYDROGENASE"/>
    <property type="match status" value="1"/>
</dbReference>
<keyword evidence="6 8" id="KW-0472">Membrane</keyword>
<comment type="similarity">
    <text evidence="2">Belongs to the CPA3 antiporters (TC 2.A.63) subunit D family.</text>
</comment>
<feature type="transmembrane region" description="Helical" evidence="8">
    <location>
        <begin position="73"/>
        <end position="96"/>
    </location>
</feature>
<evidence type="ECO:0000256" key="6">
    <source>
        <dbReference type="ARBA" id="ARBA00023136"/>
    </source>
</evidence>
<dbReference type="Proteomes" id="UP000441399">
    <property type="component" value="Unassembled WGS sequence"/>
</dbReference>
<accession>A0A5S9NNN9</accession>
<protein>
    <submittedName>
        <fullName evidence="10">Na(+)/H(+) antiporter subunit D</fullName>
    </submittedName>
</protein>
<dbReference type="AlphaFoldDB" id="A0A5S9NNN9"/>
<evidence type="ECO:0000256" key="7">
    <source>
        <dbReference type="RuleBase" id="RU000320"/>
    </source>
</evidence>
<evidence type="ECO:0000313" key="11">
    <source>
        <dbReference type="Proteomes" id="UP000441399"/>
    </source>
</evidence>
<dbReference type="PANTHER" id="PTHR42703:SF1">
    <property type="entry name" value="NA(+)_H(+) ANTIPORTER SUBUNIT D1"/>
    <property type="match status" value="1"/>
</dbReference>
<feature type="transmembrane region" description="Helical" evidence="8">
    <location>
        <begin position="32"/>
        <end position="53"/>
    </location>
</feature>
<evidence type="ECO:0000256" key="3">
    <source>
        <dbReference type="ARBA" id="ARBA00022475"/>
    </source>
</evidence>
<dbReference type="PRINTS" id="PR01437">
    <property type="entry name" value="NUOXDRDTASE4"/>
</dbReference>
<feature type="domain" description="NADH:quinone oxidoreductase/Mrp antiporter transmembrane" evidence="9">
    <location>
        <begin position="129"/>
        <end position="418"/>
    </location>
</feature>
<feature type="transmembrane region" description="Helical" evidence="8">
    <location>
        <begin position="448"/>
        <end position="469"/>
    </location>
</feature>
<feature type="transmembrane region" description="Helical" evidence="8">
    <location>
        <begin position="133"/>
        <end position="152"/>
    </location>
</feature>
<gene>
    <name evidence="10" type="primary">mrpD</name>
    <name evidence="10" type="ORF">OPDIPICF_03747</name>
</gene>
<dbReference type="GO" id="GO:0042773">
    <property type="term" value="P:ATP synthesis coupled electron transport"/>
    <property type="evidence" value="ECO:0007669"/>
    <property type="project" value="InterPro"/>
</dbReference>
<evidence type="ECO:0000259" key="9">
    <source>
        <dbReference type="Pfam" id="PF00361"/>
    </source>
</evidence>
<dbReference type="InterPro" id="IPR050586">
    <property type="entry name" value="CPA3_Na-H_Antiporter_D"/>
</dbReference>
<evidence type="ECO:0000313" key="10">
    <source>
        <dbReference type="EMBL" id="CAA0091991.1"/>
    </source>
</evidence>
<name>A0A5S9NNN9_9GAMM</name>
<reference evidence="10 11" key="1">
    <citation type="submission" date="2019-11" db="EMBL/GenBank/DDBJ databases">
        <authorList>
            <person name="Holert J."/>
        </authorList>
    </citation>
    <scope>NUCLEOTIDE SEQUENCE [LARGE SCALE GENOMIC DNA]</scope>
    <source>
        <strain evidence="10">SB11_3</strain>
    </source>
</reference>
<dbReference type="EMBL" id="CACSIO010000002">
    <property type="protein sequence ID" value="CAA0091991.1"/>
    <property type="molecule type" value="Genomic_DNA"/>
</dbReference>
<feature type="transmembrane region" description="Helical" evidence="8">
    <location>
        <begin position="406"/>
        <end position="427"/>
    </location>
</feature>
<dbReference type="InterPro" id="IPR001750">
    <property type="entry name" value="ND/Mrp_TM"/>
</dbReference>
<keyword evidence="5 8" id="KW-1133">Transmembrane helix</keyword>
<feature type="transmembrane region" description="Helical" evidence="8">
    <location>
        <begin position="204"/>
        <end position="229"/>
    </location>
</feature>
<dbReference type="OrthoDB" id="9768329at2"/>
<feature type="transmembrane region" description="Helical" evidence="8">
    <location>
        <begin position="368"/>
        <end position="386"/>
    </location>
</feature>
<dbReference type="GO" id="GO:0005886">
    <property type="term" value="C:plasma membrane"/>
    <property type="evidence" value="ECO:0007669"/>
    <property type="project" value="UniProtKB-SubCell"/>
</dbReference>
<dbReference type="InterPro" id="IPR003918">
    <property type="entry name" value="NADH_UbQ_OxRdtase"/>
</dbReference>
<proteinExistence type="inferred from homology"/>
<evidence type="ECO:0000256" key="8">
    <source>
        <dbReference type="SAM" id="Phobius"/>
    </source>
</evidence>
<organism evidence="10 11">
    <name type="scientific">BD1-7 clade bacterium</name>
    <dbReference type="NCBI Taxonomy" id="2029982"/>
    <lineage>
        <taxon>Bacteria</taxon>
        <taxon>Pseudomonadati</taxon>
        <taxon>Pseudomonadota</taxon>
        <taxon>Gammaproteobacteria</taxon>
        <taxon>Cellvibrionales</taxon>
        <taxon>Spongiibacteraceae</taxon>
        <taxon>BD1-7 clade</taxon>
    </lineage>
</organism>
<dbReference type="GO" id="GO:0008137">
    <property type="term" value="F:NADH dehydrogenase (ubiquinone) activity"/>
    <property type="evidence" value="ECO:0007669"/>
    <property type="project" value="InterPro"/>
</dbReference>
<evidence type="ECO:0000256" key="2">
    <source>
        <dbReference type="ARBA" id="ARBA00005346"/>
    </source>
</evidence>
<dbReference type="Pfam" id="PF00361">
    <property type="entry name" value="Proton_antipo_M"/>
    <property type="match status" value="1"/>
</dbReference>
<keyword evidence="11" id="KW-1185">Reference proteome</keyword>
<feature type="transmembrane region" description="Helical" evidence="8">
    <location>
        <begin position="329"/>
        <end position="347"/>
    </location>
</feature>
<comment type="subcellular location">
    <subcellularLocation>
        <location evidence="1">Cell membrane</location>
        <topology evidence="1">Multi-pass membrane protein</topology>
    </subcellularLocation>
    <subcellularLocation>
        <location evidence="7">Membrane</location>
        <topology evidence="7">Multi-pass membrane protein</topology>
    </subcellularLocation>
</comment>
<evidence type="ECO:0000256" key="5">
    <source>
        <dbReference type="ARBA" id="ARBA00022989"/>
    </source>
</evidence>
<feature type="transmembrane region" description="Helical" evidence="8">
    <location>
        <begin position="108"/>
        <end position="127"/>
    </location>
</feature>
<feature type="transmembrane region" description="Helical" evidence="8">
    <location>
        <begin position="302"/>
        <end position="323"/>
    </location>
</feature>
<evidence type="ECO:0000256" key="1">
    <source>
        <dbReference type="ARBA" id="ARBA00004651"/>
    </source>
</evidence>
<feature type="transmembrane region" description="Helical" evidence="8">
    <location>
        <begin position="270"/>
        <end position="290"/>
    </location>
</feature>
<feature type="transmembrane region" description="Helical" evidence="8">
    <location>
        <begin position="6"/>
        <end position="25"/>
    </location>
</feature>
<keyword evidence="4 7" id="KW-0812">Transmembrane</keyword>
<sequence>MNNILLVFPVFVPLLTACLVAFCFRSRSAATVVSWIGAMATLLSGVLLLATVIEQGIQVKAFSGWKAPFGIVFVADLLSAAMVIITGIIAVAVVFYSTADLARKRSYALYHILMHVLIAGVMGSFLTGDIFNLYVWFEVMLIASFGLMVVDAGRKQIDSAVKYVVLNLVSTMVFLLAIGLLYGATGTLNMADLHEKVPLMNHTVMIVVAGLFLFGFAIKSALFPVFSWLPASYHNLPSAVVALYAALLTKVGIYAMIRVFTLVFSLPETGFQPFLIVIAGLTMLTGVLGAASQFSVKRILSFHIVSQIGYMLMGFAIFTPLAITGAVFYIIHHIIVKANLFLMGGYLERRFGTDDLAKLGGVYRLMPGFSLLFLVPAFSLAGFPPLSGFWGKFLVIKASLLSEEFMLAGVALFVSLLTIYSMTKIWGEAFWKPLPEGSQIEPIQRSEQLLYLVPIISLASLTVLIGLFVEPIYQLASTASYTLLNPDIYVNAVLGARQ</sequence>
<feature type="transmembrane region" description="Helical" evidence="8">
    <location>
        <begin position="164"/>
        <end position="184"/>
    </location>
</feature>
<feature type="transmembrane region" description="Helical" evidence="8">
    <location>
        <begin position="241"/>
        <end position="264"/>
    </location>
</feature>
<evidence type="ECO:0000256" key="4">
    <source>
        <dbReference type="ARBA" id="ARBA00022692"/>
    </source>
</evidence>
<keyword evidence="3" id="KW-1003">Cell membrane</keyword>